<dbReference type="PANTHER" id="PTHR13610:SF11">
    <property type="entry name" value="METHYLTRANSFERASE DOMAIN-CONTAINING PROTEIN"/>
    <property type="match status" value="1"/>
</dbReference>
<organism evidence="5 6">
    <name type="scientific">Candidatus Falkowbacteria bacterium GW2011_GWE1_38_31</name>
    <dbReference type="NCBI Taxonomy" id="1618638"/>
    <lineage>
        <taxon>Bacteria</taxon>
        <taxon>Candidatus Falkowiibacteriota</taxon>
    </lineage>
</organism>
<dbReference type="Pfam" id="PF00398">
    <property type="entry name" value="RrnaAD"/>
    <property type="match status" value="1"/>
</dbReference>
<dbReference type="GO" id="GO:0003723">
    <property type="term" value="F:RNA binding"/>
    <property type="evidence" value="ECO:0007669"/>
    <property type="project" value="UniProtKB-KW"/>
</dbReference>
<gene>
    <name evidence="5" type="ORF">US91_C0001G0102</name>
</gene>
<dbReference type="InterPro" id="IPR001737">
    <property type="entry name" value="KsgA/Erm"/>
</dbReference>
<evidence type="ECO:0000256" key="4">
    <source>
        <dbReference type="ARBA" id="ARBA00022884"/>
    </source>
</evidence>
<dbReference type="SUPFAM" id="SSF53335">
    <property type="entry name" value="S-adenosyl-L-methionine-dependent methyltransferases"/>
    <property type="match status" value="1"/>
</dbReference>
<dbReference type="InterPro" id="IPR029063">
    <property type="entry name" value="SAM-dependent_MTases_sf"/>
</dbReference>
<keyword evidence="2 5" id="KW-0808">Transferase</keyword>
<evidence type="ECO:0000313" key="5">
    <source>
        <dbReference type="EMBL" id="KKQ71175.1"/>
    </source>
</evidence>
<keyword evidence="1 5" id="KW-0489">Methyltransferase</keyword>
<comment type="caution">
    <text evidence="5">The sequence shown here is derived from an EMBL/GenBank/DDBJ whole genome shotgun (WGS) entry which is preliminary data.</text>
</comment>
<dbReference type="AlphaFoldDB" id="A0A0G0K6W0"/>
<evidence type="ECO:0000256" key="3">
    <source>
        <dbReference type="ARBA" id="ARBA00022691"/>
    </source>
</evidence>
<accession>A0A0G0K6W0</accession>
<protein>
    <submittedName>
        <fullName evidence="5">Methyltransferase type 12</fullName>
    </submittedName>
</protein>
<dbReference type="GO" id="GO:0016279">
    <property type="term" value="F:protein-lysine N-methyltransferase activity"/>
    <property type="evidence" value="ECO:0007669"/>
    <property type="project" value="InterPro"/>
</dbReference>
<evidence type="ECO:0000313" key="6">
    <source>
        <dbReference type="Proteomes" id="UP000034022"/>
    </source>
</evidence>
<dbReference type="EMBL" id="LBUU01000001">
    <property type="protein sequence ID" value="KKQ71175.1"/>
    <property type="molecule type" value="Genomic_DNA"/>
</dbReference>
<proteinExistence type="predicted"/>
<dbReference type="PANTHER" id="PTHR13610">
    <property type="entry name" value="METHYLTRANSFERASE DOMAIN-CONTAINING PROTEIN"/>
    <property type="match status" value="1"/>
</dbReference>
<dbReference type="InterPro" id="IPR026170">
    <property type="entry name" value="FAM173A/B"/>
</dbReference>
<keyword evidence="3" id="KW-0949">S-adenosyl-L-methionine</keyword>
<reference evidence="5 6" key="1">
    <citation type="journal article" date="2015" name="Nature">
        <title>rRNA introns, odd ribosomes, and small enigmatic genomes across a large radiation of phyla.</title>
        <authorList>
            <person name="Brown C.T."/>
            <person name="Hug L.A."/>
            <person name="Thomas B.C."/>
            <person name="Sharon I."/>
            <person name="Castelle C.J."/>
            <person name="Singh A."/>
            <person name="Wilkins M.J."/>
            <person name="Williams K.H."/>
            <person name="Banfield J.F."/>
        </authorList>
    </citation>
    <scope>NUCLEOTIDE SEQUENCE [LARGE SCALE GENOMIC DNA]</scope>
</reference>
<evidence type="ECO:0000256" key="1">
    <source>
        <dbReference type="ARBA" id="ARBA00022603"/>
    </source>
</evidence>
<dbReference type="Gene3D" id="3.40.50.150">
    <property type="entry name" value="Vaccinia Virus protein VP39"/>
    <property type="match status" value="1"/>
</dbReference>
<keyword evidence="4" id="KW-0694">RNA-binding</keyword>
<name>A0A0G0K6W0_9BACT</name>
<evidence type="ECO:0000256" key="2">
    <source>
        <dbReference type="ARBA" id="ARBA00022679"/>
    </source>
</evidence>
<dbReference type="Proteomes" id="UP000034022">
    <property type="component" value="Unassembled WGS sequence"/>
</dbReference>
<dbReference type="GO" id="GO:0032259">
    <property type="term" value="P:methylation"/>
    <property type="evidence" value="ECO:0007669"/>
    <property type="project" value="UniProtKB-KW"/>
</dbReference>
<sequence>MLYFIYVLFNVLVKNHAPFISTRKSIIEKIIKEIDIKQDAVVLEIGCGEAKFLRALRQFFPKAQLIGLEFYIWPLLIAKLKNKIHKSKLELVKTDFLKYDFSKADLLYCFLNVGVMKTLEPKIIKECRLGTKVISYSFLLPNKKPDKVIEVSGIGEKVYFYTI</sequence>